<proteinExistence type="predicted"/>
<dbReference type="OrthoDB" id="882224at2"/>
<dbReference type="RefSeq" id="WP_155355961.1">
    <property type="nucleotide sequence ID" value="NZ_BAAAHL010000010.1"/>
</dbReference>
<comment type="caution">
    <text evidence="1">The sequence shown here is derived from an EMBL/GenBank/DDBJ whole genome shotgun (WGS) entry which is preliminary data.</text>
</comment>
<name>A0A5M3WML9_9ACTN</name>
<dbReference type="SUPFAM" id="SSF159238">
    <property type="entry name" value="SO1590-like"/>
    <property type="match status" value="1"/>
</dbReference>
<evidence type="ECO:0000313" key="1">
    <source>
        <dbReference type="EMBL" id="GES10525.1"/>
    </source>
</evidence>
<protein>
    <recommendedName>
        <fullName evidence="3">DUF3224 domain-containing protein</fullName>
    </recommendedName>
</protein>
<dbReference type="Proteomes" id="UP000331127">
    <property type="component" value="Unassembled WGS sequence"/>
</dbReference>
<gene>
    <name evidence="1" type="ORF">Amac_041220</name>
</gene>
<dbReference type="InterPro" id="IPR021607">
    <property type="entry name" value="DUF3224"/>
</dbReference>
<dbReference type="Gene3D" id="2.40.350.10">
    <property type="entry name" value="SO1590-like"/>
    <property type="match status" value="1"/>
</dbReference>
<reference evidence="1 2" key="1">
    <citation type="submission" date="2019-10" db="EMBL/GenBank/DDBJ databases">
        <title>Whole genome shotgun sequence of Acrocarpospora macrocephala NBRC 16266.</title>
        <authorList>
            <person name="Ichikawa N."/>
            <person name="Kimura A."/>
            <person name="Kitahashi Y."/>
            <person name="Komaki H."/>
            <person name="Oguchi A."/>
        </authorList>
    </citation>
    <scope>NUCLEOTIDE SEQUENCE [LARGE SCALE GENOMIC DNA]</scope>
    <source>
        <strain evidence="1 2">NBRC 16266</strain>
    </source>
</reference>
<dbReference type="AlphaFoldDB" id="A0A5M3WML9"/>
<accession>A0A5M3WML9</accession>
<dbReference type="InterPro" id="IPR023159">
    <property type="entry name" value="SO1590-like_sf"/>
</dbReference>
<sequence>MHATGSFEITSWETLATDEREGASIGRNRLTKTFHGDITGTSVTELLTVGTAAGPAAYTGIEHLEGVLNGRKGTFVLRHNGGADGERPWLTWIIVDTSGTGELTGIHGQGQIAVDEQGKHTFTLDYQLPGT</sequence>
<evidence type="ECO:0000313" key="2">
    <source>
        <dbReference type="Proteomes" id="UP000331127"/>
    </source>
</evidence>
<dbReference type="EMBL" id="BLAE01000022">
    <property type="protein sequence ID" value="GES10525.1"/>
    <property type="molecule type" value="Genomic_DNA"/>
</dbReference>
<organism evidence="1 2">
    <name type="scientific">Acrocarpospora macrocephala</name>
    <dbReference type="NCBI Taxonomy" id="150177"/>
    <lineage>
        <taxon>Bacteria</taxon>
        <taxon>Bacillati</taxon>
        <taxon>Actinomycetota</taxon>
        <taxon>Actinomycetes</taxon>
        <taxon>Streptosporangiales</taxon>
        <taxon>Streptosporangiaceae</taxon>
        <taxon>Acrocarpospora</taxon>
    </lineage>
</organism>
<evidence type="ECO:0008006" key="3">
    <source>
        <dbReference type="Google" id="ProtNLM"/>
    </source>
</evidence>
<dbReference type="Pfam" id="PF11528">
    <property type="entry name" value="DUF3224"/>
    <property type="match status" value="1"/>
</dbReference>
<keyword evidence="2" id="KW-1185">Reference proteome</keyword>